<dbReference type="GO" id="GO:0004674">
    <property type="term" value="F:protein serine/threonine kinase activity"/>
    <property type="evidence" value="ECO:0007669"/>
    <property type="project" value="UniProtKB-KW"/>
</dbReference>
<evidence type="ECO:0000256" key="4">
    <source>
        <dbReference type="ARBA" id="ARBA00022679"/>
    </source>
</evidence>
<evidence type="ECO:0000259" key="15">
    <source>
        <dbReference type="PROSITE" id="PS51424"/>
    </source>
</evidence>
<dbReference type="Gene3D" id="3.30.310.200">
    <property type="match status" value="1"/>
</dbReference>
<dbReference type="Pfam" id="PF16095">
    <property type="entry name" value="COR-A"/>
    <property type="match status" value="1"/>
</dbReference>
<dbReference type="PANTHER" id="PTHR47508">
    <property type="entry name" value="SAM DOMAIN-CONTAINING PROTEIN-RELATED"/>
    <property type="match status" value="1"/>
</dbReference>
<dbReference type="OrthoDB" id="10252328at2759"/>
<comment type="catalytic activity">
    <reaction evidence="11">
        <text>L-seryl-[protein] + ATP = O-phospho-L-seryl-[protein] + ADP + H(+)</text>
        <dbReference type="Rhea" id="RHEA:17989"/>
        <dbReference type="Rhea" id="RHEA-COMP:9863"/>
        <dbReference type="Rhea" id="RHEA-COMP:11604"/>
        <dbReference type="ChEBI" id="CHEBI:15378"/>
        <dbReference type="ChEBI" id="CHEBI:29999"/>
        <dbReference type="ChEBI" id="CHEBI:30616"/>
        <dbReference type="ChEBI" id="CHEBI:83421"/>
        <dbReference type="ChEBI" id="CHEBI:456216"/>
        <dbReference type="EC" id="2.7.11.1"/>
    </reaction>
</comment>
<dbReference type="PROSITE" id="PS51450">
    <property type="entry name" value="LRR"/>
    <property type="match status" value="1"/>
</dbReference>
<feature type="compositionally biased region" description="Polar residues" evidence="12">
    <location>
        <begin position="3490"/>
        <end position="3501"/>
    </location>
</feature>
<feature type="domain" description="B30.2/SPRY" evidence="14">
    <location>
        <begin position="1450"/>
        <end position="1659"/>
    </location>
</feature>
<keyword evidence="6" id="KW-0547">Nucleotide-binding</keyword>
<dbReference type="CDD" id="cd12885">
    <property type="entry name" value="SPRY_RanBP_like"/>
    <property type="match status" value="1"/>
</dbReference>
<dbReference type="PROSITE" id="PS50188">
    <property type="entry name" value="B302_SPRY"/>
    <property type="match status" value="2"/>
</dbReference>
<feature type="compositionally biased region" description="Low complexity" evidence="12">
    <location>
        <begin position="3790"/>
        <end position="3802"/>
    </location>
</feature>
<dbReference type="Gene3D" id="1.10.10.10">
    <property type="entry name" value="Winged helix-like DNA-binding domain superfamily/Winged helix DNA-binding domain"/>
    <property type="match status" value="1"/>
</dbReference>
<evidence type="ECO:0000256" key="2">
    <source>
        <dbReference type="ARBA" id="ARBA00012513"/>
    </source>
</evidence>
<dbReference type="InterPro" id="IPR032171">
    <property type="entry name" value="COR-A"/>
</dbReference>
<dbReference type="Pfam" id="PF25497">
    <property type="entry name" value="COR-B"/>
    <property type="match status" value="1"/>
</dbReference>
<dbReference type="RefSeq" id="XP_055893832.1">
    <property type="nucleotide sequence ID" value="XM_056037857.1"/>
</dbReference>
<dbReference type="SMART" id="SM00449">
    <property type="entry name" value="SPRY"/>
    <property type="match status" value="2"/>
</dbReference>
<organism evidence="16 17">
    <name type="scientific">Biomphalaria glabrata</name>
    <name type="common">Bloodfluke planorb</name>
    <name type="synonym">Freshwater snail</name>
    <dbReference type="NCBI Taxonomy" id="6526"/>
    <lineage>
        <taxon>Eukaryota</taxon>
        <taxon>Metazoa</taxon>
        <taxon>Spiralia</taxon>
        <taxon>Lophotrochozoa</taxon>
        <taxon>Mollusca</taxon>
        <taxon>Gastropoda</taxon>
        <taxon>Heterobranchia</taxon>
        <taxon>Euthyneura</taxon>
        <taxon>Panpulmonata</taxon>
        <taxon>Hygrophila</taxon>
        <taxon>Lymnaeoidea</taxon>
        <taxon>Planorbidae</taxon>
        <taxon>Biomphalaria</taxon>
    </lineage>
</organism>
<feature type="domain" description="Roc" evidence="15">
    <location>
        <begin position="2587"/>
        <end position="2760"/>
    </location>
</feature>
<dbReference type="OMA" id="RDIRYFR"/>
<dbReference type="SUPFAM" id="SSF52200">
    <property type="entry name" value="Toll/Interleukin receptor TIR domain"/>
    <property type="match status" value="1"/>
</dbReference>
<keyword evidence="8" id="KW-0067">ATP-binding</keyword>
<evidence type="ECO:0000259" key="13">
    <source>
        <dbReference type="PROSITE" id="PS50104"/>
    </source>
</evidence>
<keyword evidence="9" id="KW-0342">GTP-binding</keyword>
<dbReference type="InterPro" id="IPR057263">
    <property type="entry name" value="COR-B"/>
</dbReference>
<evidence type="ECO:0000256" key="10">
    <source>
        <dbReference type="ARBA" id="ARBA00047899"/>
    </source>
</evidence>
<dbReference type="Gene3D" id="3.30.70.1390">
    <property type="entry name" value="ROC domain from the Parkinson's disease-associated leucine-rich repeat kinase 2"/>
    <property type="match status" value="1"/>
</dbReference>
<sequence>MPPLKKNADPLHSAPAALVGGEGPEAPVEEGTLRKVFIAPIKSAAKTVHTQDDPSKLVADFDEVFSLGYIPLDSFSKKIKLALKKAADKKVEIKTIDFARDGYITDVLIKTLFEVLPKSTVEKISRVSLEGCSMITDLGLHWLVQGLSVVQHSVQININGCTKVTDAGLALLANASYIGYVDAMATNVVHLKKAGNTKGCPLLIDPTHIEFTVQKNSYLLIVPIKTKTSLSAFLSTKSKQERQSVQHLKETKISDWKVNITELQQNHVLFDHALPRDPVHVIMTFDANSDISDVKDQIVGTIAHILSKETLNPPHVIKHKKKTFHTKGFLESSTCSQLELTLDGILRNTSDNQEVIGTFVSKQPFSRTNCYYEIQCLSAPQDTGILLGAFNDAVVCERNPVNSEESNGGAYEGFELEDDTIYGLGIKGTWESEFVPSDDAIFYVTKNGQQVKTLSDKPDSGAYPFLSVFGKNLASVKLLNMACPSPALVEQWEQKKQFWSPGFMHNVLCDDQGILSCEESYTTEGERGIFICQESITKEHNTFSVKVVDLKTDGIITVGFGPENYSTNRHPGWDSGSVALHGDDGRVYIQSGSGSMPSTNELYIWKNGDVITAVVSGMGNSDTIQTKEEIEVDFYVNKKLIANVKTKLKNVNKGIRFVFMLGMRNVATKAQIMNYRPVYIPPPARMDMLTMGRSYYINAYDDGCLKYRPFGSRDSFGLFLSKTPFNYQLTYFECVVKSIGSKRHIGIGFAGRNYPINTMLGWRLSSVGYHADNGLLYHNSSSGHITIETESLQFNTGDVIGCGLDVATTKFRPDGSLENQQIIKFYFTKNGKRVHEVDFHYQSDGIYPGVNLHYNSDEVLLKNFYPGVEHGISELESVVEVDQEEQSFIEGCRFTVVGMQENGVKLKGKIQILQQAFEDLSFSTIPVIEQHLQFLSSNIKTLDMQGQQLFGQLTWQKECLERFLHNKSRLKFLTVDVLSAEGHDELIKHIVKVCEEDLAYHSKLYEVQASVSKGLKKIVDKLSEEKLIDTETMRDLVGEELGLNGRIYEAAVRYLHAKGWLLHVPMKRTIVAIDLNFAQSLVTMSSVLSNTKSGQKVPCIGTETRIWNNITEIIPDAKSFHKEKLEILSHVLMFMGVMELRYLREKKSDPMFCYSTIKSIGELPVDLTDFIKSTNKDTILVEREYSFLYSSCKNVLSIIVSRSIRFARPVVIGPDWCVFQNGAAQTTLYIRGEQCLRLETRCYMPAQKRGCIDNETQFHMQEYAFNVFCLFTDVIDFVIGRLKLLAIFTEKVPPNMVNCSIGCIHNWGLSDDDYRQTLCTLCGQCCENGRNCPFNGLEGEYQHQCGCDTVVTGCEDCGICQECADFMWSIESYLRPNLEVASYGKLRSSQFISLNATTYDEVEFTNLGVDQAPICLKGSDQAGIITKMFPSSATELPSLESLEQHMKQLETSGYMNTKLMSFNQGDTVKIKLELIKRDPKTVVQMEEDMHLEITPVYFTCICREVTIWHDTGILVYTSQSQQVPVGQFISASPLTPECNSFSFEIISPGDHGYIAIGVCPKRYQKDRQPGWNSGSYGYHADDGGIFSGTGFASEHGETCTVGDVMKCEVDFENQWLLFYKNGKMIHTIERVRNFGNFHAAVGFHSFGEVVRLLEKEPWQQNEEEENDLPSAFDSYKYGNMCISPGKTLFMHSIKKKLRSWLMINNPSKSIVGYRIFPDEAVRNAIGYLEPNKCVAFRLALDLTKFENVPNVDVHWFLLESTRDYAGVDIAAIYKSTTAESLFKHRLSVKVSDIHSSESYPLRLATEEPSAIDFYKAEVIKNGISVAKYLLRGGKYVCYLPQKCDVLVRYPKFPTMNQPNSFQKGMRVILDLRKTEKDLYAEAIIEEVTDDGYIRLEYSQPGETSNMCMELKLTDPEINIKEIEYEKIEKKADTKKDGTRDKTDSSESKVDIEKVAALNLISYQPRGRISFTKRPYTYPPFHLLTEGSQAAIEAIDSSWRLNSLNSIAQCYNMPTRVTVQELQIFKLIGSEWFMGAKATKKFDMAFSFLPSKLGLKNLCYPTIPSMFTDVDVHMLCFLVDQVYFDINLAKENEISLDVPLHFVNAHPITPSPPLNAEQMFASDFNGWVYTVLYSNKLRLPECENLFTDEKPNLTRSQLETMMKSLIHIYTSQCHIFAEQYGGIEYQSTPEDGTQVIQSSIQHLDKNIVKKTSKAEFSSDIFIGKSHRNNVYCKAHQWCLPGTNVHLDGVFDFRPELFSPYEETVNLLWRERLTIPSLPANIYSLFPNLQYFQLFASEALKTLPDGISSCLRLEMISFEDCGIETLPSDLFMIPYLKHLFCNALKVKTLPSHVLSKSPITNLTLSNMLLTSIPKELGQLTSLEMLNLNSNPLETLPMELKSLTKLKTLSICGVPWIVTEGSQVEMPLDQFEEFVKSNSTLKNIFGKEKLVSLFHSFDRNNNARLDEGEMAELNAHIFWKVPRLGSACISCSEYGGIPPVIFLLTGLEELNMDFQAITAVPVHMCRLQNLKTLSISNNPLLESLPGALGHLPSLKSLRLISNPSLRTPPNEIVSRGFASIKAYLKRLAGGFTECRRTKLMLVGLGGAGKTSLLKAVMSPNKKTAGTSGEDITNGIDIMPWTVKTNNDIEVTYNTWDFAGQTLYYNTHQFFLSKRAVYLLLWSTRQGYEHAGLEFWLSSIASHAPKTPIFVVGTHCDQVPKADIPMDDLQQKYPQIAGFHFVSSVQGIGIAKLEEDLIQVTLEQKNMGEKVPKVWLNMEKKILAFRSTRSTLPWNTIKEIGMEIGIYDEKDIREAIQFLHELGTVQYFDNDFLRDQVVIDPQWIVNVMSCVVSVKNSPIQDHKGRFLYKYIPEIWRDYPSEQHQWLLRLTEEFDLTFPLPGEELNIVPCLLPQEVPAELQWPLADITKNLKETKLIYKFSYLPAGLFNRAQVRLFHLSDGKLVWKRGSLLKKNKHIALISQISDYELQVKVQGPRPENVIFLIHEIFESLIQESFHGVVYEFHVPCPDCITKEGTLDPSMFEDHLVKRAREHRAPFLQCRKYFHTISMAQLFAIMPSDSDFDAHLQNSLTVMQQLNSALHTDVTILYSSRDKVANEDKNRINPEQIFQDLEASQLKCWFSSDMDSVSEQDVMLALKNCKVVVALVSDNFERDEKSNAHLLYTMDTLQKDCTIVVIGESLDWQKTDLGMRIGKQEEMIMVRNKSRYDASRIEQMVSGVKGKLMQNNYQIQKHPSVFISYSWSNSKHAQERGTVCPPGAIGWGDPRQVKQELEKRNISCWLDCDQPAAGKGLFKNITEGIRNSKVLVAFVSDEYAKSDNCMMELRFGVLTLELPTIIVVVGTGREWKESEVGLLMQRSKAAKIYMQRENTEAINILERFILERLPKHADQLIARDAVLQDIKALKQQEKNKQEKKMPESVHDNSAIQEESELVQRKFMRFIISFISTNDSVPTPRLIVIDFEKSAKTLSKKESQNDTDSIASHSMTRPTLRPKTASRTFNPLTNIAENEQNLWESETFCWKILCENEKGWHVCKKSFQVKMSEELKKTIEGCSFYMARMFAILRQSSVSLNCFSGQAGNQFTSWIEQCSNKEVDFLDTYIAFRAALVEDDSAHKFLNQLTRCHLPTGKVYWLCEEHAKGPRITRLSTETATRNEKGKVVYEEDIKLRDILEQTETYKQKKKAKSPAAHIQLPPMLDLFTKDHSSEEDAILIAALSTEKKPVVEPKRNNSSINLTQNPETLSATPTTSKSVMDSSRSLQSPREESKPSSRQSARADSSMSKSSKTCTLQ</sequence>
<feature type="domain" description="B30.2/SPRY" evidence="14">
    <location>
        <begin position="662"/>
        <end position="869"/>
    </location>
</feature>
<protein>
    <recommendedName>
        <fullName evidence="2">non-specific serine/threonine protein kinase</fullName>
        <ecNumber evidence="2">2.7.11.1</ecNumber>
    </recommendedName>
</protein>
<feature type="domain" description="TIR" evidence="13">
    <location>
        <begin position="3246"/>
        <end position="3398"/>
    </location>
</feature>
<dbReference type="InterPro" id="IPR032675">
    <property type="entry name" value="LRR_dom_sf"/>
</dbReference>
<dbReference type="InterPro" id="IPR003877">
    <property type="entry name" value="SPRY_dom"/>
</dbReference>
<proteinExistence type="inferred from homology"/>
<keyword evidence="4" id="KW-0808">Transferase</keyword>
<dbReference type="EC" id="2.7.11.1" evidence="2"/>
<keyword evidence="16" id="KW-1185">Reference proteome</keyword>
<dbReference type="Gene3D" id="3.80.10.10">
    <property type="entry name" value="Ribonuclease Inhibitor"/>
    <property type="match status" value="3"/>
</dbReference>
<evidence type="ECO:0000256" key="12">
    <source>
        <dbReference type="SAM" id="MobiDB-lite"/>
    </source>
</evidence>
<feature type="region of interest" description="Disordered" evidence="12">
    <location>
        <begin position="3484"/>
        <end position="3511"/>
    </location>
</feature>
<dbReference type="Proteomes" id="UP001165740">
    <property type="component" value="Chromosome 8"/>
</dbReference>
<keyword evidence="7" id="KW-0418">Kinase</keyword>
<dbReference type="Gene3D" id="3.40.50.10140">
    <property type="entry name" value="Toll/interleukin-1 receptor homology (TIR) domain"/>
    <property type="match status" value="1"/>
</dbReference>
<name>A0A9W3B2Y4_BIOGL</name>
<evidence type="ECO:0000256" key="1">
    <source>
        <dbReference type="ARBA" id="ARBA00009634"/>
    </source>
</evidence>
<dbReference type="GeneID" id="106054655"/>
<dbReference type="InterPro" id="IPR013320">
    <property type="entry name" value="ConA-like_dom_sf"/>
</dbReference>
<evidence type="ECO:0000313" key="17">
    <source>
        <dbReference type="RefSeq" id="XP_055893832.1"/>
    </source>
</evidence>
<keyword evidence="5" id="KW-0677">Repeat</keyword>
<dbReference type="Pfam" id="PF08477">
    <property type="entry name" value="Roc"/>
    <property type="match status" value="1"/>
</dbReference>
<feature type="region of interest" description="Disordered" evidence="12">
    <location>
        <begin position="1"/>
        <end position="26"/>
    </location>
</feature>
<dbReference type="InterPro" id="IPR043136">
    <property type="entry name" value="B30.2/SPRY_sf"/>
</dbReference>
<comment type="catalytic activity">
    <reaction evidence="10">
        <text>L-threonyl-[protein] + ATP = O-phospho-L-threonyl-[protein] + ADP + H(+)</text>
        <dbReference type="Rhea" id="RHEA:46608"/>
        <dbReference type="Rhea" id="RHEA-COMP:11060"/>
        <dbReference type="Rhea" id="RHEA-COMP:11605"/>
        <dbReference type="ChEBI" id="CHEBI:15378"/>
        <dbReference type="ChEBI" id="CHEBI:30013"/>
        <dbReference type="ChEBI" id="CHEBI:30616"/>
        <dbReference type="ChEBI" id="CHEBI:61977"/>
        <dbReference type="ChEBI" id="CHEBI:456216"/>
        <dbReference type="EC" id="2.7.11.1"/>
    </reaction>
</comment>
<accession>A0A9W3B2Y4</accession>
<dbReference type="PROSITE" id="PS50104">
    <property type="entry name" value="TIR"/>
    <property type="match status" value="1"/>
</dbReference>
<dbReference type="InterPro" id="IPR027417">
    <property type="entry name" value="P-loop_NTPase"/>
</dbReference>
<evidence type="ECO:0000313" key="16">
    <source>
        <dbReference type="Proteomes" id="UP001165740"/>
    </source>
</evidence>
<dbReference type="PANTHER" id="PTHR47508:SF1">
    <property type="entry name" value="NON-SPECIFIC SERINE_THREONINE PROTEIN KINASE"/>
    <property type="match status" value="1"/>
</dbReference>
<dbReference type="InterPro" id="IPR001870">
    <property type="entry name" value="B30.2/SPRY"/>
</dbReference>
<dbReference type="PROSITE" id="PS51424">
    <property type="entry name" value="ROC"/>
    <property type="match status" value="1"/>
</dbReference>
<evidence type="ECO:0000256" key="5">
    <source>
        <dbReference type="ARBA" id="ARBA00022737"/>
    </source>
</evidence>
<reference evidence="17" key="1">
    <citation type="submission" date="2025-08" db="UniProtKB">
        <authorList>
            <consortium name="RefSeq"/>
        </authorList>
    </citation>
    <scope>IDENTIFICATION</scope>
</reference>
<dbReference type="InterPro" id="IPR044736">
    <property type="entry name" value="Gid1/RanBPM/SPLA_SPRY"/>
</dbReference>
<dbReference type="SUPFAM" id="SSF52540">
    <property type="entry name" value="P-loop containing nucleoside triphosphate hydrolases"/>
    <property type="match status" value="1"/>
</dbReference>
<dbReference type="GO" id="GO:0007165">
    <property type="term" value="P:signal transduction"/>
    <property type="evidence" value="ECO:0007669"/>
    <property type="project" value="InterPro"/>
</dbReference>
<dbReference type="SUPFAM" id="SSF49899">
    <property type="entry name" value="Concanavalin A-like lectins/glucanases"/>
    <property type="match status" value="2"/>
</dbReference>
<feature type="compositionally biased region" description="Polar residues" evidence="12">
    <location>
        <begin position="3741"/>
        <end position="3773"/>
    </location>
</feature>
<dbReference type="GO" id="GO:0005524">
    <property type="term" value="F:ATP binding"/>
    <property type="evidence" value="ECO:0007669"/>
    <property type="project" value="UniProtKB-KW"/>
</dbReference>
<dbReference type="Gene3D" id="3.40.50.300">
    <property type="entry name" value="P-loop containing nucleotide triphosphate hydrolases"/>
    <property type="match status" value="1"/>
</dbReference>
<evidence type="ECO:0000259" key="14">
    <source>
        <dbReference type="PROSITE" id="PS50188"/>
    </source>
</evidence>
<dbReference type="Pfam" id="PF00622">
    <property type="entry name" value="SPRY"/>
    <property type="match status" value="2"/>
</dbReference>
<dbReference type="Gene3D" id="2.60.120.920">
    <property type="match status" value="3"/>
</dbReference>
<comment type="similarity">
    <text evidence="1">Belongs to the Toll-like receptor family.</text>
</comment>
<dbReference type="InterPro" id="IPR035897">
    <property type="entry name" value="Toll_tir_struct_dom_sf"/>
</dbReference>
<dbReference type="InterPro" id="IPR020859">
    <property type="entry name" value="ROC"/>
</dbReference>
<dbReference type="Pfam" id="PF13676">
    <property type="entry name" value="TIR_2"/>
    <property type="match status" value="1"/>
</dbReference>
<gene>
    <name evidence="17" type="primary">LOC106054655</name>
</gene>
<evidence type="ECO:0000256" key="3">
    <source>
        <dbReference type="ARBA" id="ARBA00022527"/>
    </source>
</evidence>
<dbReference type="InterPro" id="IPR001611">
    <property type="entry name" value="Leu-rich_rpt"/>
</dbReference>
<feature type="region of interest" description="Disordered" evidence="12">
    <location>
        <begin position="3735"/>
        <end position="3802"/>
    </location>
</feature>
<dbReference type="InterPro" id="IPR000157">
    <property type="entry name" value="TIR_dom"/>
</dbReference>
<evidence type="ECO:0000256" key="8">
    <source>
        <dbReference type="ARBA" id="ARBA00022840"/>
    </source>
</evidence>
<evidence type="ECO:0000256" key="9">
    <source>
        <dbReference type="ARBA" id="ARBA00023134"/>
    </source>
</evidence>
<dbReference type="Pfam" id="PF13855">
    <property type="entry name" value="LRR_8"/>
    <property type="match status" value="1"/>
</dbReference>
<evidence type="ECO:0000256" key="6">
    <source>
        <dbReference type="ARBA" id="ARBA00022741"/>
    </source>
</evidence>
<keyword evidence="3" id="KW-0723">Serine/threonine-protein kinase</keyword>
<evidence type="ECO:0000256" key="11">
    <source>
        <dbReference type="ARBA" id="ARBA00048679"/>
    </source>
</evidence>
<dbReference type="SUPFAM" id="SSF52047">
    <property type="entry name" value="RNI-like"/>
    <property type="match status" value="1"/>
</dbReference>
<evidence type="ECO:0000256" key="7">
    <source>
        <dbReference type="ARBA" id="ARBA00022777"/>
    </source>
</evidence>
<dbReference type="InterPro" id="IPR036388">
    <property type="entry name" value="WH-like_DNA-bd_sf"/>
</dbReference>